<dbReference type="InterPro" id="IPR036390">
    <property type="entry name" value="WH_DNA-bd_sf"/>
</dbReference>
<dbReference type="Gene3D" id="1.10.10.10">
    <property type="entry name" value="Winged helix-like DNA-binding domain superfamily/Winged helix DNA-binding domain"/>
    <property type="match status" value="1"/>
</dbReference>
<dbReference type="PROSITE" id="PS50995">
    <property type="entry name" value="HTH_MARR_2"/>
    <property type="match status" value="1"/>
</dbReference>
<protein>
    <submittedName>
        <fullName evidence="1">MarR family transcriptional regulator</fullName>
    </submittedName>
</protein>
<dbReference type="Pfam" id="PF12802">
    <property type="entry name" value="MarR_2"/>
    <property type="match status" value="1"/>
</dbReference>
<dbReference type="InterPro" id="IPR036388">
    <property type="entry name" value="WH-like_DNA-bd_sf"/>
</dbReference>
<dbReference type="SMART" id="SM00347">
    <property type="entry name" value="HTH_MARR"/>
    <property type="match status" value="1"/>
</dbReference>
<dbReference type="PANTHER" id="PTHR33164:SF99">
    <property type="entry name" value="MARR FAMILY REGULATORY PROTEIN"/>
    <property type="match status" value="1"/>
</dbReference>
<dbReference type="RefSeq" id="WP_012904351.1">
    <property type="nucleotide sequence ID" value="NZ_CAUTCW010000003.1"/>
</dbReference>
<reference evidence="1" key="1">
    <citation type="submission" date="2020-04" db="EMBL/GenBank/DDBJ databases">
        <title>Deep metagenomics examines the oral microbiome during advanced dental caries in children, revealing novel taxa and co-occurrences with host molecules.</title>
        <authorList>
            <person name="Baker J.L."/>
            <person name="Morton J.T."/>
            <person name="Dinis M."/>
            <person name="Alvarez R."/>
            <person name="Tran N.C."/>
            <person name="Knight R."/>
            <person name="Edlund A."/>
        </authorList>
    </citation>
    <scope>NUCLEOTIDE SEQUENCE</scope>
    <source>
        <strain evidence="1">JCVI_47_bin.3</strain>
    </source>
</reference>
<dbReference type="PRINTS" id="PR00598">
    <property type="entry name" value="HTHMARR"/>
</dbReference>
<dbReference type="Proteomes" id="UP000785653">
    <property type="component" value="Unassembled WGS sequence"/>
</dbReference>
<dbReference type="PANTHER" id="PTHR33164">
    <property type="entry name" value="TRANSCRIPTIONAL REGULATOR, MARR FAMILY"/>
    <property type="match status" value="1"/>
</dbReference>
<proteinExistence type="predicted"/>
<dbReference type="SUPFAM" id="SSF46785">
    <property type="entry name" value="Winged helix' DNA-binding domain"/>
    <property type="match status" value="1"/>
</dbReference>
<evidence type="ECO:0000313" key="1">
    <source>
        <dbReference type="EMBL" id="MBF1672780.1"/>
    </source>
</evidence>
<dbReference type="InterPro" id="IPR039422">
    <property type="entry name" value="MarR/SlyA-like"/>
</dbReference>
<dbReference type="AlphaFoldDB" id="A0A2I1Z2Y6"/>
<name>A0A2I1Z2Y6_9MICC</name>
<dbReference type="GO" id="GO:0003700">
    <property type="term" value="F:DNA-binding transcription factor activity"/>
    <property type="evidence" value="ECO:0007669"/>
    <property type="project" value="InterPro"/>
</dbReference>
<dbReference type="EMBL" id="JABZXS010000005">
    <property type="protein sequence ID" value="MBF1672780.1"/>
    <property type="molecule type" value="Genomic_DNA"/>
</dbReference>
<comment type="caution">
    <text evidence="1">The sequence shown here is derived from an EMBL/GenBank/DDBJ whole genome shotgun (WGS) entry which is preliminary data.</text>
</comment>
<organism evidence="1 2">
    <name type="scientific">Rothia mucilaginosa</name>
    <dbReference type="NCBI Taxonomy" id="43675"/>
    <lineage>
        <taxon>Bacteria</taxon>
        <taxon>Bacillati</taxon>
        <taxon>Actinomycetota</taxon>
        <taxon>Actinomycetes</taxon>
        <taxon>Micrococcales</taxon>
        <taxon>Micrococcaceae</taxon>
        <taxon>Rothia</taxon>
    </lineage>
</organism>
<dbReference type="InterPro" id="IPR000835">
    <property type="entry name" value="HTH_MarR-typ"/>
</dbReference>
<dbReference type="GO" id="GO:0006950">
    <property type="term" value="P:response to stress"/>
    <property type="evidence" value="ECO:0007669"/>
    <property type="project" value="TreeGrafter"/>
</dbReference>
<accession>A0A2I1Z2Y6</accession>
<gene>
    <name evidence="1" type="ORF">HXO65_01015</name>
</gene>
<evidence type="ECO:0000313" key="2">
    <source>
        <dbReference type="Proteomes" id="UP000785653"/>
    </source>
</evidence>
<dbReference type="OMA" id="MNAHAGH"/>
<sequence length="183" mass="20448">MSTPTTSAQRSDNTAHSDSIQWLSPQEREGWLFISSIIFNLTRKLENQLQTEAGISFVEYMVLAMLSESKDNSLTMTELAITTNTLPARLSRVVARLEKDGYVRRSLSAEDRRVSICHLLPAGDQKVQEVAPGHVNEVRRQIFDHLTTEQVEHLAEIGEAVLGNTPSNVISIDALKRGDYPTQ</sequence>